<dbReference type="EMBL" id="JAKLTQ010000030">
    <property type="protein sequence ID" value="MCG2624720.1"/>
    <property type="molecule type" value="Genomic_DNA"/>
</dbReference>
<dbReference type="SUPFAM" id="SSF51905">
    <property type="entry name" value="FAD/NAD(P)-binding domain"/>
    <property type="match status" value="2"/>
</dbReference>
<dbReference type="PANTHER" id="PTHR42877:SF4">
    <property type="entry name" value="FAD_NAD(P)-BINDING DOMAIN-CONTAINING PROTEIN-RELATED"/>
    <property type="match status" value="1"/>
</dbReference>
<dbReference type="RefSeq" id="WP_237827023.1">
    <property type="nucleotide sequence ID" value="NZ_JAKLTQ010000030.1"/>
</dbReference>
<comment type="similarity">
    <text evidence="1">Belongs to the FAD-binding monooxygenase family.</text>
</comment>
<keyword evidence="2" id="KW-0285">Flavoprotein</keyword>
<evidence type="ECO:0000313" key="5">
    <source>
        <dbReference type="EMBL" id="MCG2624720.1"/>
    </source>
</evidence>
<protein>
    <submittedName>
        <fullName evidence="5">NAD(P)/FAD-dependent oxidoreductase</fullName>
    </submittedName>
</protein>
<keyword evidence="3" id="KW-0274">FAD</keyword>
<dbReference type="InterPro" id="IPR051209">
    <property type="entry name" value="FAD-bind_Monooxygenase_sf"/>
</dbReference>
<evidence type="ECO:0000313" key="6">
    <source>
        <dbReference type="Proteomes" id="UP001165368"/>
    </source>
</evidence>
<dbReference type="InterPro" id="IPR036188">
    <property type="entry name" value="FAD/NAD-bd_sf"/>
</dbReference>
<sequence length="387" mass="43114">MSAVGALSAPSIPDLPGMDRFRGQVVHSAAWDPAIDVTGKRVALVGNGASANQIGPNIIDRVEHLTVMTRSPQWVTKAPKYGEHLSAGEIWTLENIEPYARWFRLRSMLAMNEAMRPNATLDPEYVARGMVNAGNEALKERLTEFMRQELGHRQDLLPLLVPDFPPGMKRMLRDNGWCRMFQRDNVELVASRAAAMDETGVLDDHGNHAAVDLVIFATGFKVARMVGSLSIEGSHGSLRDAWGEDDPRAYLGISVPGFPNMFILYGPNTNIGVGGSIFFQAEAQSQHIARIIRDAIQADATRVEVREEVYRRYNEDLDAALSTMIWALPTGSTWYRNSKGRVVANMPWTSQDYWDMNRTADLSHYNTTRRGSIRDHADDSRKAMADA</sequence>
<evidence type="ECO:0000256" key="3">
    <source>
        <dbReference type="ARBA" id="ARBA00022827"/>
    </source>
</evidence>
<evidence type="ECO:0000256" key="2">
    <source>
        <dbReference type="ARBA" id="ARBA00022630"/>
    </source>
</evidence>
<dbReference type="PANTHER" id="PTHR42877">
    <property type="entry name" value="L-ORNITHINE N(5)-MONOOXYGENASE-RELATED"/>
    <property type="match status" value="1"/>
</dbReference>
<gene>
    <name evidence="5" type="ORF">LVY72_22795</name>
</gene>
<reference evidence="5" key="1">
    <citation type="submission" date="2022-01" db="EMBL/GenBank/DDBJ databases">
        <authorList>
            <person name="Jo J.-H."/>
            <person name="Im W.-T."/>
        </authorList>
    </citation>
    <scope>NUCLEOTIDE SEQUENCE</scope>
    <source>
        <strain evidence="5">I2-34</strain>
    </source>
</reference>
<proteinExistence type="inferred from homology"/>
<dbReference type="InterPro" id="IPR020946">
    <property type="entry name" value="Flavin_mOase-like"/>
</dbReference>
<comment type="caution">
    <text evidence="5">The sequence shown here is derived from an EMBL/GenBank/DDBJ whole genome shotgun (WGS) entry which is preliminary data.</text>
</comment>
<accession>A0ABS9LDK2</accession>
<organism evidence="5 6">
    <name type="scientific">Arthrobacter hankyongi</name>
    <dbReference type="NCBI Taxonomy" id="2904801"/>
    <lineage>
        <taxon>Bacteria</taxon>
        <taxon>Bacillati</taxon>
        <taxon>Actinomycetota</taxon>
        <taxon>Actinomycetes</taxon>
        <taxon>Micrococcales</taxon>
        <taxon>Micrococcaceae</taxon>
        <taxon>Arthrobacter</taxon>
    </lineage>
</organism>
<dbReference type="Gene3D" id="3.50.50.60">
    <property type="entry name" value="FAD/NAD(P)-binding domain"/>
    <property type="match status" value="2"/>
</dbReference>
<dbReference type="Proteomes" id="UP001165368">
    <property type="component" value="Unassembled WGS sequence"/>
</dbReference>
<name>A0ABS9LDK2_9MICC</name>
<keyword evidence="4" id="KW-0560">Oxidoreductase</keyword>
<evidence type="ECO:0000256" key="4">
    <source>
        <dbReference type="ARBA" id="ARBA00023002"/>
    </source>
</evidence>
<dbReference type="Pfam" id="PF00743">
    <property type="entry name" value="FMO-like"/>
    <property type="match status" value="1"/>
</dbReference>
<keyword evidence="6" id="KW-1185">Reference proteome</keyword>
<evidence type="ECO:0000256" key="1">
    <source>
        <dbReference type="ARBA" id="ARBA00010139"/>
    </source>
</evidence>